<accession>A0AAD4CN68</accession>
<dbReference type="Proteomes" id="UP001194746">
    <property type="component" value="Unassembled WGS sequence"/>
</dbReference>
<dbReference type="AlphaFoldDB" id="A0AAD4CN68"/>
<sequence>MSRGRDYNDIRESLENRPRIVTGRRATDTEYDIRAPRAHPKPTSPTSHYGPNFQNSAQGRSSSYAYGDRKEPNIPDPYVKRPEEWPAKMVKEYYGYKEHEDAYRKAKRDFSDSKTNYPKTVRNESDVQKVRQGLVQIRDAKKAVGREAMARGGFDQKYPCAYEDLKAKGTHQGVFNRNMNSVRNLKIEENQFERRLHGAQHGYRR</sequence>
<proteinExistence type="predicted"/>
<comment type="caution">
    <text evidence="2">The sequence shown here is derived from an EMBL/GenBank/DDBJ whole genome shotgun (WGS) entry which is preliminary data.</text>
</comment>
<feature type="compositionally biased region" description="Basic and acidic residues" evidence="1">
    <location>
        <begin position="67"/>
        <end position="79"/>
    </location>
</feature>
<feature type="compositionally biased region" description="Basic and acidic residues" evidence="1">
    <location>
        <begin position="1"/>
        <end position="18"/>
    </location>
</feature>
<feature type="compositionally biased region" description="Polar residues" evidence="1">
    <location>
        <begin position="44"/>
        <end position="64"/>
    </location>
</feature>
<dbReference type="EMBL" id="VCAU01000034">
    <property type="protein sequence ID" value="KAF9889605.1"/>
    <property type="molecule type" value="Genomic_DNA"/>
</dbReference>
<evidence type="ECO:0000256" key="1">
    <source>
        <dbReference type="SAM" id="MobiDB-lite"/>
    </source>
</evidence>
<keyword evidence="3" id="KW-1185">Reference proteome</keyword>
<gene>
    <name evidence="2" type="ORF">FE257_007113</name>
</gene>
<protein>
    <submittedName>
        <fullName evidence="2">Uncharacterized protein</fullName>
    </submittedName>
</protein>
<feature type="region of interest" description="Disordered" evidence="1">
    <location>
        <begin position="1"/>
        <end position="79"/>
    </location>
</feature>
<feature type="compositionally biased region" description="Basic and acidic residues" evidence="1">
    <location>
        <begin position="25"/>
        <end position="35"/>
    </location>
</feature>
<reference evidence="2" key="2">
    <citation type="submission" date="2020-02" db="EMBL/GenBank/DDBJ databases">
        <authorList>
            <person name="Gilchrist C.L.M."/>
            <person name="Chooi Y.-H."/>
        </authorList>
    </citation>
    <scope>NUCLEOTIDE SEQUENCE</scope>
    <source>
        <strain evidence="2">MST-FP2251</strain>
    </source>
</reference>
<reference evidence="2" key="1">
    <citation type="journal article" date="2019" name="Beilstein J. Org. Chem.">
        <title>Nanangenines: drimane sesquiterpenoids as the dominant metabolite cohort of a novel Australian fungus, Aspergillus nanangensis.</title>
        <authorList>
            <person name="Lacey H.J."/>
            <person name="Gilchrist C.L.M."/>
            <person name="Crombie A."/>
            <person name="Kalaitzis J.A."/>
            <person name="Vuong D."/>
            <person name="Rutledge P.J."/>
            <person name="Turner P."/>
            <person name="Pitt J.I."/>
            <person name="Lacey E."/>
            <person name="Chooi Y.H."/>
            <person name="Piggott A.M."/>
        </authorList>
    </citation>
    <scope>NUCLEOTIDE SEQUENCE</scope>
    <source>
        <strain evidence="2">MST-FP2251</strain>
    </source>
</reference>
<organism evidence="2 3">
    <name type="scientific">Aspergillus nanangensis</name>
    <dbReference type="NCBI Taxonomy" id="2582783"/>
    <lineage>
        <taxon>Eukaryota</taxon>
        <taxon>Fungi</taxon>
        <taxon>Dikarya</taxon>
        <taxon>Ascomycota</taxon>
        <taxon>Pezizomycotina</taxon>
        <taxon>Eurotiomycetes</taxon>
        <taxon>Eurotiomycetidae</taxon>
        <taxon>Eurotiales</taxon>
        <taxon>Aspergillaceae</taxon>
        <taxon>Aspergillus</taxon>
        <taxon>Aspergillus subgen. Circumdati</taxon>
    </lineage>
</organism>
<name>A0AAD4CN68_ASPNN</name>
<evidence type="ECO:0000313" key="2">
    <source>
        <dbReference type="EMBL" id="KAF9889605.1"/>
    </source>
</evidence>
<evidence type="ECO:0000313" key="3">
    <source>
        <dbReference type="Proteomes" id="UP001194746"/>
    </source>
</evidence>